<evidence type="ECO:0000313" key="1">
    <source>
        <dbReference type="EMBL" id="SDI27129.1"/>
    </source>
</evidence>
<organism evidence="1 2">
    <name type="scientific">Alteribacillus bidgolensis</name>
    <dbReference type="NCBI Taxonomy" id="930129"/>
    <lineage>
        <taxon>Bacteria</taxon>
        <taxon>Bacillati</taxon>
        <taxon>Bacillota</taxon>
        <taxon>Bacilli</taxon>
        <taxon>Bacillales</taxon>
        <taxon>Bacillaceae</taxon>
        <taxon>Alteribacillus</taxon>
    </lineage>
</organism>
<reference evidence="1 2" key="1">
    <citation type="submission" date="2016-10" db="EMBL/GenBank/DDBJ databases">
        <authorList>
            <person name="de Groot N.N."/>
        </authorList>
    </citation>
    <scope>NUCLEOTIDE SEQUENCE [LARGE SCALE GENOMIC DNA]</scope>
    <source>
        <strain evidence="2">P4B,CCM 7963,CECT 7998,DSM 25260,IBRC-M 10614,KCTC 13821</strain>
    </source>
</reference>
<dbReference type="AlphaFoldDB" id="A0A1G8J786"/>
<keyword evidence="2" id="KW-1185">Reference proteome</keyword>
<accession>A0A1G8J786</accession>
<dbReference type="RefSeq" id="WP_091584974.1">
    <property type="nucleotide sequence ID" value="NZ_FNDU01000006.1"/>
</dbReference>
<dbReference type="PROSITE" id="PS51257">
    <property type="entry name" value="PROKAR_LIPOPROTEIN"/>
    <property type="match status" value="1"/>
</dbReference>
<dbReference type="Proteomes" id="UP000199017">
    <property type="component" value="Unassembled WGS sequence"/>
</dbReference>
<sequence>MRRTAPILYIIIGCTLFLMGCQGEPSIHLDKEESYILTDNDRSTLTVYAMLKNEGDRSSNELYADFTIKDEQLADQLGSEKILFNTNEQGIPERFSIEAGGGYFISESFSVEEELEKTTIEDTFFINVYDEEEEKILEETIENIRENK</sequence>
<evidence type="ECO:0000313" key="2">
    <source>
        <dbReference type="Proteomes" id="UP000199017"/>
    </source>
</evidence>
<proteinExistence type="predicted"/>
<name>A0A1G8J786_9BACI</name>
<dbReference type="STRING" id="930129.SAMN05216352_10678"/>
<gene>
    <name evidence="1" type="ORF">SAMN05216352_10678</name>
</gene>
<dbReference type="EMBL" id="FNDU01000006">
    <property type="protein sequence ID" value="SDI27129.1"/>
    <property type="molecule type" value="Genomic_DNA"/>
</dbReference>
<protein>
    <submittedName>
        <fullName evidence="1">Uncharacterized protein</fullName>
    </submittedName>
</protein>